<dbReference type="EMBL" id="CNFT01003158">
    <property type="protein sequence ID" value="CKU79128.1"/>
    <property type="molecule type" value="Genomic_DNA"/>
</dbReference>
<name>A0A655AWX5_MYCTX</name>
<proteinExistence type="predicted"/>
<evidence type="ECO:0000313" key="2">
    <source>
        <dbReference type="Proteomes" id="UP000050164"/>
    </source>
</evidence>
<evidence type="ECO:0000313" key="1">
    <source>
        <dbReference type="EMBL" id="CKU79128.1"/>
    </source>
</evidence>
<dbReference type="Proteomes" id="UP000050164">
    <property type="component" value="Unassembled WGS sequence"/>
</dbReference>
<reference evidence="1 2" key="1">
    <citation type="submission" date="2015-03" db="EMBL/GenBank/DDBJ databases">
        <authorList>
            <consortium name="Pathogen Informatics"/>
        </authorList>
    </citation>
    <scope>NUCLEOTIDE SEQUENCE [LARGE SCALE GENOMIC DNA]</scope>
    <source>
        <strain evidence="1 2">Bir 185</strain>
    </source>
</reference>
<protein>
    <submittedName>
        <fullName evidence="1">Uncharacterized protein</fullName>
    </submittedName>
</protein>
<dbReference type="AlphaFoldDB" id="A0A655AWX5"/>
<gene>
    <name evidence="1" type="ORF">ERS027659_05290</name>
</gene>
<sequence length="49" mass="5703">MFLLVFLDFQNLLTHFPIGIKTRLIGFFQVPKSGITKFIQHLDMQLGTH</sequence>
<organism evidence="1 2">
    <name type="scientific">Mycobacterium tuberculosis</name>
    <dbReference type="NCBI Taxonomy" id="1773"/>
    <lineage>
        <taxon>Bacteria</taxon>
        <taxon>Bacillati</taxon>
        <taxon>Actinomycetota</taxon>
        <taxon>Actinomycetes</taxon>
        <taxon>Mycobacteriales</taxon>
        <taxon>Mycobacteriaceae</taxon>
        <taxon>Mycobacterium</taxon>
        <taxon>Mycobacterium tuberculosis complex</taxon>
    </lineage>
</organism>
<accession>A0A655AWX5</accession>